<keyword evidence="4" id="KW-0812">Transmembrane</keyword>
<evidence type="ECO:0000256" key="7">
    <source>
        <dbReference type="ARBA" id="ARBA00023136"/>
    </source>
</evidence>
<dbReference type="PANTHER" id="PTHR19432:SF90">
    <property type="entry name" value="SUCROSE TRANSPORT PROTEIN SUC4"/>
    <property type="match status" value="1"/>
</dbReference>
<evidence type="ECO:0000256" key="1">
    <source>
        <dbReference type="ARBA" id="ARBA00004141"/>
    </source>
</evidence>
<evidence type="ECO:0000256" key="4">
    <source>
        <dbReference type="ARBA" id="ARBA00022692"/>
    </source>
</evidence>
<dbReference type="PANTHER" id="PTHR19432">
    <property type="entry name" value="SUGAR TRANSPORTER"/>
    <property type="match status" value="1"/>
</dbReference>
<keyword evidence="7" id="KW-0472">Membrane</keyword>
<proteinExistence type="predicted"/>
<reference evidence="8 9" key="1">
    <citation type="submission" date="2022-12" db="EMBL/GenBank/DDBJ databases">
        <title>Chromosome-scale assembly of the Ensete ventricosum genome.</title>
        <authorList>
            <person name="Dussert Y."/>
            <person name="Stocks J."/>
            <person name="Wendawek A."/>
            <person name="Woldeyes F."/>
            <person name="Nichols R.A."/>
            <person name="Borrell J.S."/>
        </authorList>
    </citation>
    <scope>NUCLEOTIDE SEQUENCE [LARGE SCALE GENOMIC DNA]</scope>
    <source>
        <strain evidence="9">cv. Maze</strain>
        <tissue evidence="8">Seeds</tissue>
    </source>
</reference>
<dbReference type="Proteomes" id="UP001222027">
    <property type="component" value="Unassembled WGS sequence"/>
</dbReference>
<evidence type="ECO:0000256" key="5">
    <source>
        <dbReference type="ARBA" id="ARBA00022847"/>
    </source>
</evidence>
<evidence type="ECO:0008006" key="10">
    <source>
        <dbReference type="Google" id="ProtNLM"/>
    </source>
</evidence>
<comment type="caution">
    <text evidence="8">The sequence shown here is derived from an EMBL/GenBank/DDBJ whole genome shotgun (WGS) entry which is preliminary data.</text>
</comment>
<accession>A0AAV8Q9N6</accession>
<gene>
    <name evidence="8" type="ORF">OPV22_029590</name>
</gene>
<keyword evidence="9" id="KW-1185">Reference proteome</keyword>
<evidence type="ECO:0000256" key="2">
    <source>
        <dbReference type="ARBA" id="ARBA00022448"/>
    </source>
</evidence>
<evidence type="ECO:0000313" key="8">
    <source>
        <dbReference type="EMBL" id="KAJ8467038.1"/>
    </source>
</evidence>
<dbReference type="GO" id="GO:0005773">
    <property type="term" value="C:vacuole"/>
    <property type="evidence" value="ECO:0007669"/>
    <property type="project" value="TreeGrafter"/>
</dbReference>
<organism evidence="8 9">
    <name type="scientific">Ensete ventricosum</name>
    <name type="common">Abyssinian banana</name>
    <name type="synonym">Musa ensete</name>
    <dbReference type="NCBI Taxonomy" id="4639"/>
    <lineage>
        <taxon>Eukaryota</taxon>
        <taxon>Viridiplantae</taxon>
        <taxon>Streptophyta</taxon>
        <taxon>Embryophyta</taxon>
        <taxon>Tracheophyta</taxon>
        <taxon>Spermatophyta</taxon>
        <taxon>Magnoliopsida</taxon>
        <taxon>Liliopsida</taxon>
        <taxon>Zingiberales</taxon>
        <taxon>Musaceae</taxon>
        <taxon>Ensete</taxon>
    </lineage>
</organism>
<dbReference type="EMBL" id="JAQQAF010000008">
    <property type="protein sequence ID" value="KAJ8467038.1"/>
    <property type="molecule type" value="Genomic_DNA"/>
</dbReference>
<dbReference type="AlphaFoldDB" id="A0AAV8Q9N6"/>
<evidence type="ECO:0000256" key="3">
    <source>
        <dbReference type="ARBA" id="ARBA00022597"/>
    </source>
</evidence>
<keyword evidence="2" id="KW-0813">Transport</keyword>
<keyword evidence="3" id="KW-0762">Sugar transport</keyword>
<keyword evidence="5" id="KW-0769">Symport</keyword>
<name>A0AAV8Q9N6_ENSVE</name>
<evidence type="ECO:0000256" key="6">
    <source>
        <dbReference type="ARBA" id="ARBA00022989"/>
    </source>
</evidence>
<comment type="subcellular location">
    <subcellularLocation>
        <location evidence="1">Membrane</location>
        <topology evidence="1">Multi-pass membrane protein</topology>
    </subcellularLocation>
</comment>
<sequence>MTVPGRERPSAAMAQPKRLSLVWLCGSLSDLIVQPLVGHQSDRCASPLGRLRPYIAGGAAAIVASVLLIGYSADISHALGDPADGGTRHRAIADYFLGFWLLDVGSNTTQGPCSALLADLTGHIYYSLCNDICMYRTFRAWSGIGHGHFKSGNCDSSAMLLILPGVVNKTINIVDMLSNAFFQFPLVLSNGQQVSTISYKDRLELQQQEREREREPGNWAWEVILVSVCACQKIMLWKGYDGHGMCMEKQTSKATVSQPTTYCLTISRPFPMRLCIVQRAGGREQSARANLDSAIGPPRL</sequence>
<protein>
    <recommendedName>
        <fullName evidence="10">Amino acid transporter transmembrane domain-containing protein</fullName>
    </recommendedName>
</protein>
<evidence type="ECO:0000313" key="9">
    <source>
        <dbReference type="Proteomes" id="UP001222027"/>
    </source>
</evidence>
<keyword evidence="6" id="KW-1133">Transmembrane helix</keyword>
<dbReference type="GO" id="GO:0005886">
    <property type="term" value="C:plasma membrane"/>
    <property type="evidence" value="ECO:0007669"/>
    <property type="project" value="TreeGrafter"/>
</dbReference>
<dbReference type="GO" id="GO:0008506">
    <property type="term" value="F:sucrose:proton symporter activity"/>
    <property type="evidence" value="ECO:0007669"/>
    <property type="project" value="TreeGrafter"/>
</dbReference>